<dbReference type="EMBL" id="HG710438">
    <property type="protein sequence ID" value="CDJ46615.1"/>
    <property type="molecule type" value="Genomic_DNA"/>
</dbReference>
<dbReference type="OrthoDB" id="348833at2759"/>
<reference evidence="2" key="2">
    <citation type="submission" date="2013-10" db="EMBL/GenBank/DDBJ databases">
        <authorList>
            <person name="Aslett M."/>
        </authorList>
    </citation>
    <scope>NUCLEOTIDE SEQUENCE [LARGE SCALE GENOMIC DNA]</scope>
    <source>
        <strain evidence="2">Houghton</strain>
    </source>
</reference>
<dbReference type="VEuPathDB" id="ToxoDB:EBH_0067470"/>
<dbReference type="AlphaFoldDB" id="U6LFP9"/>
<sequence length="99" mass="10241">MSSSTTSSSSSSPTSSSSTTSSSSKSVRGAPRATVQQLYGQTYDLEALALSIDAAPIDALDPGGFDRAYAQGKRFAVGDLGRKLLLVVVREKLEVGNAL</sequence>
<evidence type="ECO:0000313" key="2">
    <source>
        <dbReference type="EMBL" id="CDJ46615.1"/>
    </source>
</evidence>
<evidence type="ECO:0000256" key="1">
    <source>
        <dbReference type="SAM" id="MobiDB-lite"/>
    </source>
</evidence>
<name>U6LFP9_9EIME</name>
<feature type="region of interest" description="Disordered" evidence="1">
    <location>
        <begin position="1"/>
        <end position="31"/>
    </location>
</feature>
<dbReference type="Proteomes" id="UP000030750">
    <property type="component" value="Unassembled WGS sequence"/>
</dbReference>
<feature type="compositionally biased region" description="Low complexity" evidence="1">
    <location>
        <begin position="1"/>
        <end position="26"/>
    </location>
</feature>
<organism evidence="2 3">
    <name type="scientific">Eimeria brunetti</name>
    <dbReference type="NCBI Taxonomy" id="51314"/>
    <lineage>
        <taxon>Eukaryota</taxon>
        <taxon>Sar</taxon>
        <taxon>Alveolata</taxon>
        <taxon>Apicomplexa</taxon>
        <taxon>Conoidasida</taxon>
        <taxon>Coccidia</taxon>
        <taxon>Eucoccidiorida</taxon>
        <taxon>Eimeriorina</taxon>
        <taxon>Eimeriidae</taxon>
        <taxon>Eimeria</taxon>
    </lineage>
</organism>
<gene>
    <name evidence="2" type="ORF">EBH_0067470</name>
</gene>
<accession>U6LFP9</accession>
<reference evidence="2" key="1">
    <citation type="submission" date="2013-10" db="EMBL/GenBank/DDBJ databases">
        <title>Genomic analysis of the causative agents of coccidiosis in chickens.</title>
        <authorList>
            <person name="Reid A.J."/>
            <person name="Blake D."/>
            <person name="Billington K."/>
            <person name="Browne H."/>
            <person name="Dunn M."/>
            <person name="Hung S."/>
            <person name="Kawahara F."/>
            <person name="Miranda-Saavedra D."/>
            <person name="Mourier T."/>
            <person name="Nagra H."/>
            <person name="Otto T.D."/>
            <person name="Rawlings N."/>
            <person name="Sanchez A."/>
            <person name="Sanders M."/>
            <person name="Subramaniam C."/>
            <person name="Tay Y."/>
            <person name="Dear P."/>
            <person name="Doerig C."/>
            <person name="Gruber A."/>
            <person name="Parkinson J."/>
            <person name="Shirley M."/>
            <person name="Wan K.L."/>
            <person name="Berriman M."/>
            <person name="Tomley F."/>
            <person name="Pain A."/>
        </authorList>
    </citation>
    <scope>NUCLEOTIDE SEQUENCE [LARGE SCALE GENOMIC DNA]</scope>
    <source>
        <strain evidence="2">Houghton</strain>
    </source>
</reference>
<protein>
    <submittedName>
        <fullName evidence="2">Uncharacterized protein</fullName>
    </submittedName>
</protein>
<proteinExistence type="predicted"/>
<evidence type="ECO:0000313" key="3">
    <source>
        <dbReference type="Proteomes" id="UP000030750"/>
    </source>
</evidence>
<keyword evidence="3" id="KW-1185">Reference proteome</keyword>